<evidence type="ECO:0000313" key="3">
    <source>
        <dbReference type="EMBL" id="KUG53599.1"/>
    </source>
</evidence>
<keyword evidence="4" id="KW-1185">Reference proteome</keyword>
<evidence type="ECO:0000313" key="4">
    <source>
        <dbReference type="Proteomes" id="UP000054837"/>
    </source>
</evidence>
<evidence type="ECO:0008006" key="5">
    <source>
        <dbReference type="Google" id="ProtNLM"/>
    </source>
</evidence>
<dbReference type="EMBL" id="LQBL01000028">
    <property type="protein sequence ID" value="KUG53599.1"/>
    <property type="molecule type" value="Genomic_DNA"/>
</dbReference>
<feature type="domain" description="von Willebrand factor type A C-terminal" evidence="2">
    <location>
        <begin position="385"/>
        <end position="431"/>
    </location>
</feature>
<dbReference type="Proteomes" id="UP000054837">
    <property type="component" value="Unassembled WGS sequence"/>
</dbReference>
<gene>
    <name evidence="3" type="ORF">AVL62_02110</name>
</gene>
<dbReference type="InterPro" id="IPR002035">
    <property type="entry name" value="VWF_A"/>
</dbReference>
<dbReference type="Gene3D" id="1.20.120.1690">
    <property type="match status" value="1"/>
</dbReference>
<dbReference type="STRING" id="767452.AVL62_02110"/>
<accession>A0A0W8I5S7</accession>
<dbReference type="InterPro" id="IPR041176">
    <property type="entry name" value="VWA_3_C"/>
</dbReference>
<reference evidence="3 4" key="1">
    <citation type="submission" date="2015-12" db="EMBL/GenBank/DDBJ databases">
        <title>Serinicoccus chungangenesis strain CD08_5 genome sequencing and assembly.</title>
        <authorList>
            <person name="Chander A.M."/>
            <person name="Kaur G."/>
            <person name="Nair G.R."/>
            <person name="Dhawan D.K."/>
            <person name="Kochhar R.K."/>
            <person name="Mayilraj S."/>
            <person name="Bhadada S.K."/>
        </authorList>
    </citation>
    <scope>NUCLEOTIDE SEQUENCE [LARGE SCALE GENOMIC DNA]</scope>
    <source>
        <strain evidence="3 4">CD08_5</strain>
    </source>
</reference>
<dbReference type="CDD" id="cd00198">
    <property type="entry name" value="vWFA"/>
    <property type="match status" value="1"/>
</dbReference>
<protein>
    <recommendedName>
        <fullName evidence="5">VWFA domain-containing protein</fullName>
    </recommendedName>
</protein>
<organism evidence="3 4">
    <name type="scientific">Serinicoccus chungangensis</name>
    <dbReference type="NCBI Taxonomy" id="767452"/>
    <lineage>
        <taxon>Bacteria</taxon>
        <taxon>Bacillati</taxon>
        <taxon>Actinomycetota</taxon>
        <taxon>Actinomycetes</taxon>
        <taxon>Micrococcales</taxon>
        <taxon>Ornithinimicrobiaceae</taxon>
        <taxon>Serinicoccus</taxon>
    </lineage>
</organism>
<evidence type="ECO:0000259" key="2">
    <source>
        <dbReference type="Pfam" id="PF18571"/>
    </source>
</evidence>
<dbReference type="OrthoDB" id="568872at2"/>
<dbReference type="AlphaFoldDB" id="A0A0W8I5S7"/>
<dbReference type="Gene3D" id="3.40.50.410">
    <property type="entry name" value="von Willebrand factor, type A domain"/>
    <property type="match status" value="1"/>
</dbReference>
<evidence type="ECO:0000259" key="1">
    <source>
        <dbReference type="Pfam" id="PF13768"/>
    </source>
</evidence>
<feature type="domain" description="VWFA" evidence="1">
    <location>
        <begin position="60"/>
        <end position="215"/>
    </location>
</feature>
<dbReference type="Pfam" id="PF13768">
    <property type="entry name" value="VWA_3"/>
    <property type="match status" value="1"/>
</dbReference>
<dbReference type="RefSeq" id="WP_058891608.1">
    <property type="nucleotide sequence ID" value="NZ_LQBL01000028.1"/>
</dbReference>
<dbReference type="InterPro" id="IPR036465">
    <property type="entry name" value="vWFA_dom_sf"/>
</dbReference>
<comment type="caution">
    <text evidence="3">The sequence shown here is derived from an EMBL/GenBank/DDBJ whole genome shotgun (WGS) entry which is preliminary data.</text>
</comment>
<dbReference type="Pfam" id="PF18571">
    <property type="entry name" value="VWA_3_C"/>
    <property type="match status" value="1"/>
</dbReference>
<name>A0A0W8I5S7_9MICO</name>
<dbReference type="SUPFAM" id="SSF53300">
    <property type="entry name" value="vWA-like"/>
    <property type="match status" value="1"/>
</dbReference>
<dbReference type="Gene3D" id="2.60.40.3670">
    <property type="match status" value="1"/>
</dbReference>
<proteinExistence type="predicted"/>
<sequence>MAEFTSTVHQNEFLPDGGTDVHAIVSVTCSGAGEVVAWGGAGGAGSAWGQGGSGGDAGEVIIVDVSGSMDVQGVQAAAYAASAALDEIVDGVWFAIVAGNHEAALCYPTGTSAAMARMSAQTRLEAKRSLQRLAPGGGTAMGRWLLAAGQLFATVPSLSKRHAILLTDGANQHETPQELSWALDQVRGRFQVDCRGLGAAWQVAEVRRIAETLLGSVDLIRTWDGLSEDFAALMASSMGKGVSDAQLRVWAPQGAEVLFVKQVSPTLEDLSGRRVEVNALTGGYDTGAWGDETRDYHVAVRLAPKAVGQEQLASRVQLVVGGEVRTQGLVKAAWSADDVLTAQISPEVAHYTGQTELASAIQEGLRAKAMGDDVTATSRLGRAVQLARETGDDGATSRLSRVVDIDDAATGRVRLRRNVDKLDEMELDTASTKTTRVRPS</sequence>